<feature type="region of interest" description="Disordered" evidence="1">
    <location>
        <begin position="324"/>
        <end position="351"/>
    </location>
</feature>
<keyword evidence="2" id="KW-0812">Transmembrane</keyword>
<dbReference type="CDD" id="cd02972">
    <property type="entry name" value="DsbA_family"/>
    <property type="match status" value="1"/>
</dbReference>
<dbReference type="InterPro" id="IPR025241">
    <property type="entry name" value="DUF4190"/>
</dbReference>
<keyword evidence="2" id="KW-0472">Membrane</keyword>
<proteinExistence type="predicted"/>
<accession>A0ABY7ND72</accession>
<name>A0ABY7ND72_9MICO</name>
<protein>
    <submittedName>
        <fullName evidence="5">Thioredoxin domain-containing protein</fullName>
    </submittedName>
</protein>
<dbReference type="Gene3D" id="3.40.30.10">
    <property type="entry name" value="Glutaredoxin"/>
    <property type="match status" value="1"/>
</dbReference>
<feature type="domain" description="Thioredoxin-like fold" evidence="3">
    <location>
        <begin position="168"/>
        <end position="333"/>
    </location>
</feature>
<gene>
    <name evidence="5" type="ORF">KIV56_02835</name>
</gene>
<dbReference type="EMBL" id="CP075584">
    <property type="protein sequence ID" value="WBM80441.1"/>
    <property type="molecule type" value="Genomic_DNA"/>
</dbReference>
<evidence type="ECO:0000259" key="4">
    <source>
        <dbReference type="Pfam" id="PF13828"/>
    </source>
</evidence>
<evidence type="ECO:0000256" key="1">
    <source>
        <dbReference type="SAM" id="MobiDB-lite"/>
    </source>
</evidence>
<dbReference type="SUPFAM" id="SSF52833">
    <property type="entry name" value="Thioredoxin-like"/>
    <property type="match status" value="1"/>
</dbReference>
<feature type="transmembrane region" description="Helical" evidence="2">
    <location>
        <begin position="84"/>
        <end position="114"/>
    </location>
</feature>
<dbReference type="Proteomes" id="UP001212421">
    <property type="component" value="Chromosome"/>
</dbReference>
<feature type="transmembrane region" description="Helical" evidence="2">
    <location>
        <begin position="49"/>
        <end position="72"/>
    </location>
</feature>
<dbReference type="Pfam" id="PF13462">
    <property type="entry name" value="Thioredoxin_4"/>
    <property type="match status" value="1"/>
</dbReference>
<dbReference type="InterPro" id="IPR036249">
    <property type="entry name" value="Thioredoxin-like_sf"/>
</dbReference>
<keyword evidence="2" id="KW-1133">Transmembrane helix</keyword>
<keyword evidence="6" id="KW-1185">Reference proteome</keyword>
<dbReference type="InterPro" id="IPR012336">
    <property type="entry name" value="Thioredoxin-like_fold"/>
</dbReference>
<feature type="compositionally biased region" description="Low complexity" evidence="1">
    <location>
        <begin position="341"/>
        <end position="351"/>
    </location>
</feature>
<evidence type="ECO:0000313" key="6">
    <source>
        <dbReference type="Proteomes" id="UP001212421"/>
    </source>
</evidence>
<feature type="domain" description="DUF4190" evidence="4">
    <location>
        <begin position="49"/>
        <end position="103"/>
    </location>
</feature>
<sequence>MSNDRPEPFPFYPDQSGLPASPEHATGHQEPLQPAPQQEYPQVPRTNTLAIVSLVSAFVVSLVAVITGHIALGQIARRGERGRGLAIAGLVLGYVGLASTVVLVVVSILFAAAFGRVFLNMAQHGGFGGPVTSATSEPDASGGALPSGTLGAAHFDDGYLSVGTGSTIVDEYIDPMCPYCGQFEATNGALLASRVDDGSITLRIHALTFLDQASQGTYYSSRASAALTCVATLEPASTLDYLAALFANQPQENTEGLTDDHLAALAPAGTDISACIAQGDYQLWSEANTDAALNGPIPGAEIDSIQGTPTVLVDGAQYPGGLTDSSEFQAFLDSGSGSGSGQPTTQGSSGA</sequence>
<reference evidence="5 6" key="1">
    <citation type="submission" date="2021-05" db="EMBL/GenBank/DDBJ databases">
        <authorList>
            <person name="Kumar R."/>
            <person name="Kumar A."/>
            <person name="Mukhia S."/>
        </authorList>
    </citation>
    <scope>NUCLEOTIDE SEQUENCE [LARGE SCALE GENOMIC DNA]</scope>
    <source>
        <strain evidence="5 6">ERMR7:08</strain>
    </source>
</reference>
<feature type="region of interest" description="Disordered" evidence="1">
    <location>
        <begin position="1"/>
        <end position="40"/>
    </location>
</feature>
<evidence type="ECO:0000256" key="2">
    <source>
        <dbReference type="SAM" id="Phobius"/>
    </source>
</evidence>
<dbReference type="RefSeq" id="WP_281535094.1">
    <property type="nucleotide sequence ID" value="NZ_CP075584.1"/>
</dbReference>
<evidence type="ECO:0000313" key="5">
    <source>
        <dbReference type="EMBL" id="WBM80441.1"/>
    </source>
</evidence>
<dbReference type="Pfam" id="PF13828">
    <property type="entry name" value="DUF4190"/>
    <property type="match status" value="1"/>
</dbReference>
<organism evidence="5 6">
    <name type="scientific">Cryobacterium breve</name>
    <dbReference type="NCBI Taxonomy" id="1259258"/>
    <lineage>
        <taxon>Bacteria</taxon>
        <taxon>Bacillati</taxon>
        <taxon>Actinomycetota</taxon>
        <taxon>Actinomycetes</taxon>
        <taxon>Micrococcales</taxon>
        <taxon>Microbacteriaceae</taxon>
        <taxon>Cryobacterium</taxon>
    </lineage>
</organism>
<evidence type="ECO:0000259" key="3">
    <source>
        <dbReference type="Pfam" id="PF13462"/>
    </source>
</evidence>